<dbReference type="Proteomes" id="UP000233551">
    <property type="component" value="Unassembled WGS sequence"/>
</dbReference>
<name>A0A2I0HH06_PUNGR</name>
<evidence type="ECO:0000313" key="2">
    <source>
        <dbReference type="Proteomes" id="UP000233551"/>
    </source>
</evidence>
<feature type="non-terminal residue" evidence="1">
    <location>
        <position position="53"/>
    </location>
</feature>
<evidence type="ECO:0000313" key="1">
    <source>
        <dbReference type="EMBL" id="PKI30979.1"/>
    </source>
</evidence>
<sequence>MGITLLGRVYLGLEPRDKGKNPAAAFSAIPEATPLPTKKVTDQEAEAFMKVIK</sequence>
<proteinExistence type="predicted"/>
<gene>
    <name evidence="1" type="ORF">CRG98_048630</name>
</gene>
<protein>
    <submittedName>
        <fullName evidence="1">Uncharacterized protein</fullName>
    </submittedName>
</protein>
<reference evidence="1 2" key="1">
    <citation type="submission" date="2017-11" db="EMBL/GenBank/DDBJ databases">
        <title>De-novo sequencing of pomegranate (Punica granatum L.) genome.</title>
        <authorList>
            <person name="Akparov Z."/>
            <person name="Amiraslanov A."/>
            <person name="Hajiyeva S."/>
            <person name="Abbasov M."/>
            <person name="Kaur K."/>
            <person name="Hamwieh A."/>
            <person name="Solovyev V."/>
            <person name="Salamov A."/>
            <person name="Braich B."/>
            <person name="Kosarev P."/>
            <person name="Mahmoud A."/>
            <person name="Hajiyev E."/>
            <person name="Babayeva S."/>
            <person name="Izzatullayeva V."/>
            <person name="Mammadov A."/>
            <person name="Mammadov A."/>
            <person name="Sharifova S."/>
            <person name="Ojaghi J."/>
            <person name="Eynullazada K."/>
            <person name="Bayramov B."/>
            <person name="Abdulazimova A."/>
            <person name="Shahmuradov I."/>
        </authorList>
    </citation>
    <scope>NUCLEOTIDE SEQUENCE [LARGE SCALE GENOMIC DNA]</scope>
    <source>
        <strain evidence="2">cv. AG2017</strain>
        <tissue evidence="1">Leaf</tissue>
    </source>
</reference>
<organism evidence="1 2">
    <name type="scientific">Punica granatum</name>
    <name type="common">Pomegranate</name>
    <dbReference type="NCBI Taxonomy" id="22663"/>
    <lineage>
        <taxon>Eukaryota</taxon>
        <taxon>Viridiplantae</taxon>
        <taxon>Streptophyta</taxon>
        <taxon>Embryophyta</taxon>
        <taxon>Tracheophyta</taxon>
        <taxon>Spermatophyta</taxon>
        <taxon>Magnoliopsida</taxon>
        <taxon>eudicotyledons</taxon>
        <taxon>Gunneridae</taxon>
        <taxon>Pentapetalae</taxon>
        <taxon>rosids</taxon>
        <taxon>malvids</taxon>
        <taxon>Myrtales</taxon>
        <taxon>Lythraceae</taxon>
        <taxon>Punica</taxon>
    </lineage>
</organism>
<accession>A0A2I0HH06</accession>
<comment type="caution">
    <text evidence="1">The sequence shown here is derived from an EMBL/GenBank/DDBJ whole genome shotgun (WGS) entry which is preliminary data.</text>
</comment>
<dbReference type="EMBL" id="PGOL01016184">
    <property type="protein sequence ID" value="PKI30979.1"/>
    <property type="molecule type" value="Genomic_DNA"/>
</dbReference>
<keyword evidence="2" id="KW-1185">Reference proteome</keyword>
<dbReference type="AlphaFoldDB" id="A0A2I0HH06"/>